<reference evidence="1" key="1">
    <citation type="submission" date="2019-11" db="EMBL/GenBank/DDBJ databases">
        <title>The nuclear and mitochondrial genomes of Frieseomelitta varia - a highly eusocial stingless bee (Meliponini) with a permanently sterile worker caste.</title>
        <authorList>
            <person name="Freitas F.C.P."/>
            <person name="Lourenco A.P."/>
            <person name="Nunes F.M.F."/>
            <person name="Paschoal A.R."/>
            <person name="Abreu F.C.P."/>
            <person name="Barbin F.O."/>
            <person name="Bataglia L."/>
            <person name="Cardoso-Junior C.A.M."/>
            <person name="Cervoni M.S."/>
            <person name="Silva S.R."/>
            <person name="Dalarmi F."/>
            <person name="Del Lama M.A."/>
            <person name="Depintor T.S."/>
            <person name="Ferreira K.M."/>
            <person name="Goria P.S."/>
            <person name="Jaskot M.C."/>
            <person name="Lago D.C."/>
            <person name="Luna-Lucena D."/>
            <person name="Moda L.M."/>
            <person name="Nascimento L."/>
            <person name="Pedrino M."/>
            <person name="Rabico F.O."/>
            <person name="Sanches F.C."/>
            <person name="Santos D.E."/>
            <person name="Santos C.G."/>
            <person name="Vieira J."/>
            <person name="Lopes T.F."/>
            <person name="Barchuk A.R."/>
            <person name="Hartfelder K."/>
            <person name="Simoes Z.L.P."/>
            <person name="Bitondi M.M.G."/>
            <person name="Pinheiro D.G."/>
        </authorList>
    </citation>
    <scope>NUCLEOTIDE SEQUENCE</scope>
    <source>
        <strain evidence="1">USP_RPSP 00005682</strain>
        <tissue evidence="1">Whole individual</tissue>
    </source>
</reference>
<gene>
    <name evidence="1" type="ORF">E2986_14091</name>
</gene>
<keyword evidence="2" id="KW-1185">Reference proteome</keyword>
<comment type="caution">
    <text evidence="1">The sequence shown here is derived from an EMBL/GenBank/DDBJ whole genome shotgun (WGS) entry which is preliminary data.</text>
</comment>
<name>A0A833RQ00_9HYME</name>
<dbReference type="AlphaFoldDB" id="A0A833RQ00"/>
<evidence type="ECO:0000313" key="1">
    <source>
        <dbReference type="EMBL" id="KAF3420480.1"/>
    </source>
</evidence>
<dbReference type="EMBL" id="WNWW01000940">
    <property type="protein sequence ID" value="KAF3420480.1"/>
    <property type="molecule type" value="Genomic_DNA"/>
</dbReference>
<organism evidence="1 2">
    <name type="scientific">Frieseomelitta varia</name>
    <dbReference type="NCBI Taxonomy" id="561572"/>
    <lineage>
        <taxon>Eukaryota</taxon>
        <taxon>Metazoa</taxon>
        <taxon>Ecdysozoa</taxon>
        <taxon>Arthropoda</taxon>
        <taxon>Hexapoda</taxon>
        <taxon>Insecta</taxon>
        <taxon>Pterygota</taxon>
        <taxon>Neoptera</taxon>
        <taxon>Endopterygota</taxon>
        <taxon>Hymenoptera</taxon>
        <taxon>Apocrita</taxon>
        <taxon>Aculeata</taxon>
        <taxon>Apoidea</taxon>
        <taxon>Anthophila</taxon>
        <taxon>Apidae</taxon>
        <taxon>Frieseomelitta</taxon>
    </lineage>
</organism>
<accession>A0A833RQ00</accession>
<evidence type="ECO:0000313" key="2">
    <source>
        <dbReference type="Proteomes" id="UP000655588"/>
    </source>
</evidence>
<dbReference type="Proteomes" id="UP000655588">
    <property type="component" value="Unassembled WGS sequence"/>
</dbReference>
<proteinExistence type="predicted"/>
<sequence length="78" mass="9144">MGLKALQITAAFVVAQLLLLQVHSVRIKLRKQRSKPLQAQQSANGDYDYDYYESYDDYDDKNDKFELRIGVYTRILKN</sequence>
<protein>
    <submittedName>
        <fullName evidence="1">Uncharacterized protein</fullName>
    </submittedName>
</protein>